<evidence type="ECO:0000256" key="11">
    <source>
        <dbReference type="ARBA" id="ARBA00022989"/>
    </source>
</evidence>
<evidence type="ECO:0000256" key="14">
    <source>
        <dbReference type="ARBA" id="ARBA00023170"/>
    </source>
</evidence>
<keyword evidence="11" id="KW-1133">Transmembrane helix</keyword>
<keyword evidence="8" id="KW-0547">Nucleotide-binding</keyword>
<dbReference type="PROSITE" id="PS50011">
    <property type="entry name" value="PROTEIN_KINASE_DOM"/>
    <property type="match status" value="1"/>
</dbReference>
<sequence>MGYGSLHFLCHLRSRNLKRMQQTGERKTSQEKSVLALRSQIIPSYKYGDEDKLKNGEKKGHQLQLYSFPQIVVATDNFSSSNKIGQGGFGPVFKGILPDGQHVAVKRLSRSSGQGPVEFKNEIALIAELQHMNLVKLLGYCIQGEEMMLIYEYMLNKSLDSFLFDPTKRELLDCKRQIHIVEGIAQGLLSILE</sequence>
<dbReference type="SMART" id="SM00219">
    <property type="entry name" value="TyrKc"/>
    <property type="match status" value="1"/>
</dbReference>
<dbReference type="InterPro" id="IPR001245">
    <property type="entry name" value="Ser-Thr/Tyr_kinase_cat_dom"/>
</dbReference>
<dbReference type="Gene3D" id="3.30.200.20">
    <property type="entry name" value="Phosphorylase Kinase, domain 1"/>
    <property type="match status" value="1"/>
</dbReference>
<evidence type="ECO:0000256" key="12">
    <source>
        <dbReference type="ARBA" id="ARBA00023136"/>
    </source>
</evidence>
<comment type="subcellular location">
    <subcellularLocation>
        <location evidence="1">Cell membrane</location>
        <topology evidence="1">Single-pass type I membrane protein</topology>
    </subcellularLocation>
</comment>
<keyword evidence="9 17" id="KW-0418">Kinase</keyword>
<keyword evidence="6" id="KW-0732">Signal</keyword>
<dbReference type="FunFam" id="3.30.200.20:FF:000330">
    <property type="entry name" value="G-type lectin S-receptor-like serine/threonine-protein kinase At4g03230"/>
    <property type="match status" value="1"/>
</dbReference>
<name>A0A5B7BSN3_DAVIN</name>
<evidence type="ECO:0000256" key="13">
    <source>
        <dbReference type="ARBA" id="ARBA00023157"/>
    </source>
</evidence>
<keyword evidence="15" id="KW-0325">Glycoprotein</keyword>
<dbReference type="Pfam" id="PF07714">
    <property type="entry name" value="PK_Tyr_Ser-Thr"/>
    <property type="match status" value="1"/>
</dbReference>
<keyword evidence="2" id="KW-1003">Cell membrane</keyword>
<dbReference type="PANTHER" id="PTHR27002">
    <property type="entry name" value="RECEPTOR-LIKE SERINE/THREONINE-PROTEIN KINASE SD1-8"/>
    <property type="match status" value="1"/>
</dbReference>
<evidence type="ECO:0000256" key="4">
    <source>
        <dbReference type="ARBA" id="ARBA00022679"/>
    </source>
</evidence>
<protein>
    <submittedName>
        <fullName evidence="17">Putative Serine/threonine-protein kinase PBS1</fullName>
        <ecNumber evidence="17">2.7.11.1</ecNumber>
    </submittedName>
</protein>
<evidence type="ECO:0000256" key="10">
    <source>
        <dbReference type="ARBA" id="ARBA00022840"/>
    </source>
</evidence>
<evidence type="ECO:0000256" key="5">
    <source>
        <dbReference type="ARBA" id="ARBA00022692"/>
    </source>
</evidence>
<dbReference type="GO" id="GO:0030246">
    <property type="term" value="F:carbohydrate binding"/>
    <property type="evidence" value="ECO:0007669"/>
    <property type="project" value="UniProtKB-KW"/>
</dbReference>
<evidence type="ECO:0000256" key="7">
    <source>
        <dbReference type="ARBA" id="ARBA00022734"/>
    </source>
</evidence>
<gene>
    <name evidence="17" type="ORF">Din_041166</name>
</gene>
<dbReference type="EMBL" id="GHES01041166">
    <property type="protein sequence ID" value="MPA71725.1"/>
    <property type="molecule type" value="Transcribed_RNA"/>
</dbReference>
<evidence type="ECO:0000256" key="6">
    <source>
        <dbReference type="ARBA" id="ARBA00022729"/>
    </source>
</evidence>
<keyword evidence="13" id="KW-1015">Disulfide bond</keyword>
<evidence type="ECO:0000256" key="2">
    <source>
        <dbReference type="ARBA" id="ARBA00022475"/>
    </source>
</evidence>
<evidence type="ECO:0000256" key="1">
    <source>
        <dbReference type="ARBA" id="ARBA00004251"/>
    </source>
</evidence>
<dbReference type="InterPro" id="IPR000719">
    <property type="entry name" value="Prot_kinase_dom"/>
</dbReference>
<accession>A0A5B7BSN3</accession>
<proteinExistence type="predicted"/>
<dbReference type="PANTHER" id="PTHR27002:SF827">
    <property type="entry name" value="RECEPTOR-LIKE SERINE_THREONINE-PROTEIN KINASE"/>
    <property type="match status" value="1"/>
</dbReference>
<dbReference type="GO" id="GO:0005886">
    <property type="term" value="C:plasma membrane"/>
    <property type="evidence" value="ECO:0007669"/>
    <property type="project" value="UniProtKB-SubCell"/>
</dbReference>
<dbReference type="SUPFAM" id="SSF56112">
    <property type="entry name" value="Protein kinase-like (PK-like)"/>
    <property type="match status" value="1"/>
</dbReference>
<keyword evidence="5" id="KW-0812">Transmembrane</keyword>
<dbReference type="AlphaFoldDB" id="A0A5B7BSN3"/>
<dbReference type="EC" id="2.7.11.1" evidence="17"/>
<evidence type="ECO:0000256" key="15">
    <source>
        <dbReference type="ARBA" id="ARBA00023180"/>
    </source>
</evidence>
<evidence type="ECO:0000259" key="16">
    <source>
        <dbReference type="PROSITE" id="PS50011"/>
    </source>
</evidence>
<dbReference type="InterPro" id="IPR020635">
    <property type="entry name" value="Tyr_kinase_cat_dom"/>
</dbReference>
<feature type="domain" description="Protein kinase" evidence="16">
    <location>
        <begin position="78"/>
        <end position="193"/>
    </location>
</feature>
<dbReference type="InterPro" id="IPR011009">
    <property type="entry name" value="Kinase-like_dom_sf"/>
</dbReference>
<evidence type="ECO:0000256" key="3">
    <source>
        <dbReference type="ARBA" id="ARBA00022527"/>
    </source>
</evidence>
<keyword evidence="4 17" id="KW-0808">Transferase</keyword>
<keyword evidence="7" id="KW-0430">Lectin</keyword>
<keyword evidence="14" id="KW-0675">Receptor</keyword>
<keyword evidence="12" id="KW-0472">Membrane</keyword>
<organism evidence="17">
    <name type="scientific">Davidia involucrata</name>
    <name type="common">Dove tree</name>
    <dbReference type="NCBI Taxonomy" id="16924"/>
    <lineage>
        <taxon>Eukaryota</taxon>
        <taxon>Viridiplantae</taxon>
        <taxon>Streptophyta</taxon>
        <taxon>Embryophyta</taxon>
        <taxon>Tracheophyta</taxon>
        <taxon>Spermatophyta</taxon>
        <taxon>Magnoliopsida</taxon>
        <taxon>eudicotyledons</taxon>
        <taxon>Gunneridae</taxon>
        <taxon>Pentapetalae</taxon>
        <taxon>asterids</taxon>
        <taxon>Cornales</taxon>
        <taxon>Nyssaceae</taxon>
        <taxon>Davidia</taxon>
    </lineage>
</organism>
<dbReference type="GO" id="GO:0004674">
    <property type="term" value="F:protein serine/threonine kinase activity"/>
    <property type="evidence" value="ECO:0007669"/>
    <property type="project" value="UniProtKB-KW"/>
</dbReference>
<reference evidence="17" key="1">
    <citation type="submission" date="2019-08" db="EMBL/GenBank/DDBJ databases">
        <title>Reference gene set and small RNA set construction with multiple tissues from Davidia involucrata Baill.</title>
        <authorList>
            <person name="Yang H."/>
            <person name="Zhou C."/>
            <person name="Li G."/>
            <person name="Wang J."/>
            <person name="Gao P."/>
            <person name="Wang M."/>
            <person name="Wang R."/>
            <person name="Zhao Y."/>
        </authorList>
    </citation>
    <scope>NUCLEOTIDE SEQUENCE</scope>
    <source>
        <tissue evidence="17">Mixed with DoveR01_LX</tissue>
    </source>
</reference>
<keyword evidence="3" id="KW-0723">Serine/threonine-protein kinase</keyword>
<evidence type="ECO:0000256" key="8">
    <source>
        <dbReference type="ARBA" id="ARBA00022741"/>
    </source>
</evidence>
<dbReference type="GO" id="GO:0005524">
    <property type="term" value="F:ATP binding"/>
    <property type="evidence" value="ECO:0007669"/>
    <property type="project" value="UniProtKB-KW"/>
</dbReference>
<keyword evidence="10" id="KW-0067">ATP-binding</keyword>
<dbReference type="GO" id="GO:0004713">
    <property type="term" value="F:protein tyrosine kinase activity"/>
    <property type="evidence" value="ECO:0007669"/>
    <property type="project" value="InterPro"/>
</dbReference>
<evidence type="ECO:0000313" key="17">
    <source>
        <dbReference type="EMBL" id="MPA71725.1"/>
    </source>
</evidence>
<evidence type="ECO:0000256" key="9">
    <source>
        <dbReference type="ARBA" id="ARBA00022777"/>
    </source>
</evidence>